<dbReference type="Proteomes" id="UP000321816">
    <property type="component" value="Chromosome"/>
</dbReference>
<name>A0A5C7FFA2_9BACI</name>
<proteinExistence type="predicted"/>
<dbReference type="KEGG" id="ahal:FTX54_001510"/>
<dbReference type="RefSeq" id="WP_147804223.1">
    <property type="nucleotide sequence ID" value="NZ_CP144914.1"/>
</dbReference>
<dbReference type="EMBL" id="CP144914">
    <property type="protein sequence ID" value="WWD80271.1"/>
    <property type="molecule type" value="Genomic_DNA"/>
</dbReference>
<protein>
    <submittedName>
        <fullName evidence="1">Uncharacterized protein</fullName>
    </submittedName>
</protein>
<organism evidence="1 2">
    <name type="scientific">Alkalicoccus halolimnae</name>
    <dbReference type="NCBI Taxonomy" id="1667239"/>
    <lineage>
        <taxon>Bacteria</taxon>
        <taxon>Bacillati</taxon>
        <taxon>Bacillota</taxon>
        <taxon>Bacilli</taxon>
        <taxon>Bacillales</taxon>
        <taxon>Bacillaceae</taxon>
        <taxon>Alkalicoccus</taxon>
    </lineage>
</organism>
<keyword evidence="2" id="KW-1185">Reference proteome</keyword>
<reference evidence="1 2" key="1">
    <citation type="submission" date="2024-01" db="EMBL/GenBank/DDBJ databases">
        <title>Complete Genome Sequence of Alkalicoccus halolimnae BZ-SZ-XJ29T, a Moderately Halophilic Bacterium Isolated from a Salt Lake.</title>
        <authorList>
            <person name="Zhao B."/>
        </authorList>
    </citation>
    <scope>NUCLEOTIDE SEQUENCE [LARGE SCALE GENOMIC DNA]</scope>
    <source>
        <strain evidence="1 2">BZ-SZ-XJ29</strain>
    </source>
</reference>
<accession>A0A5C7FFA2</accession>
<gene>
    <name evidence="1" type="ORF">FTX54_001510</name>
</gene>
<dbReference type="AlphaFoldDB" id="A0A5C7FFA2"/>
<sequence>MNTVKVEIHFVSGKSTTIEVLADDPSKALEKFQAFEGIHVDNTTEQIMNLGKVERVQVVK</sequence>
<evidence type="ECO:0000313" key="1">
    <source>
        <dbReference type="EMBL" id="WWD80271.1"/>
    </source>
</evidence>
<evidence type="ECO:0000313" key="2">
    <source>
        <dbReference type="Proteomes" id="UP000321816"/>
    </source>
</evidence>